<name>A0A7X6I9T3_9BACT</name>
<dbReference type="Pfam" id="PF00483">
    <property type="entry name" value="NTP_transferase"/>
    <property type="match status" value="1"/>
</dbReference>
<evidence type="ECO:0000256" key="2">
    <source>
        <dbReference type="ARBA" id="ARBA00010480"/>
    </source>
</evidence>
<comment type="cofactor">
    <cofactor evidence="1">
        <name>Mg(2+)</name>
        <dbReference type="ChEBI" id="CHEBI:18420"/>
    </cofactor>
</comment>
<dbReference type="SUPFAM" id="SSF53448">
    <property type="entry name" value="Nucleotide-diphospho-sugar transferases"/>
    <property type="match status" value="1"/>
</dbReference>
<evidence type="ECO:0000313" key="11">
    <source>
        <dbReference type="EMBL" id="NKE69818.1"/>
    </source>
</evidence>
<evidence type="ECO:0000256" key="8">
    <source>
        <dbReference type="ARBA" id="ARBA00049336"/>
    </source>
</evidence>
<dbReference type="PANTHER" id="PTHR43532:SF1">
    <property type="entry name" value="GLUCOSE-1-PHOSPHATE THYMIDYLYLTRANSFERASE 1"/>
    <property type="match status" value="1"/>
</dbReference>
<dbReference type="InterPro" id="IPR005907">
    <property type="entry name" value="G1P_thy_trans_s"/>
</dbReference>
<organism evidence="11 12">
    <name type="scientific">Candidatus Manganitrophus noduliformans</name>
    <dbReference type="NCBI Taxonomy" id="2606439"/>
    <lineage>
        <taxon>Bacteria</taxon>
        <taxon>Pseudomonadati</taxon>
        <taxon>Nitrospirota</taxon>
        <taxon>Nitrospiria</taxon>
        <taxon>Candidatus Troglogloeales</taxon>
        <taxon>Candidatus Manganitrophaceae</taxon>
        <taxon>Candidatus Manganitrophus</taxon>
    </lineage>
</organism>
<dbReference type="GO" id="GO:0046872">
    <property type="term" value="F:metal ion binding"/>
    <property type="evidence" value="ECO:0007669"/>
    <property type="project" value="UniProtKB-KW"/>
</dbReference>
<feature type="compositionally biased region" description="Basic and acidic residues" evidence="9">
    <location>
        <begin position="254"/>
        <end position="267"/>
    </location>
</feature>
<evidence type="ECO:0000256" key="3">
    <source>
        <dbReference type="ARBA" id="ARBA00012461"/>
    </source>
</evidence>
<accession>A0A7X6I9T3</accession>
<reference evidence="11 12" key="1">
    <citation type="journal article" date="2020" name="Nature">
        <title>Bacterial chemolithoautotrophy via manganese oxidation.</title>
        <authorList>
            <person name="Yu H."/>
            <person name="Leadbetter J.R."/>
        </authorList>
    </citation>
    <scope>NUCLEOTIDE SEQUENCE [LARGE SCALE GENOMIC DNA]</scope>
    <source>
        <strain evidence="11 12">Mn-1</strain>
    </source>
</reference>
<evidence type="ECO:0000256" key="4">
    <source>
        <dbReference type="ARBA" id="ARBA00022679"/>
    </source>
</evidence>
<feature type="domain" description="Nucleotidyl transferase" evidence="10">
    <location>
        <begin position="3"/>
        <end position="236"/>
    </location>
</feature>
<keyword evidence="7" id="KW-0460">Magnesium</keyword>
<keyword evidence="5" id="KW-0548">Nucleotidyltransferase</keyword>
<dbReference type="GO" id="GO:0008879">
    <property type="term" value="F:glucose-1-phosphate thymidylyltransferase activity"/>
    <property type="evidence" value="ECO:0007669"/>
    <property type="project" value="UniProtKB-EC"/>
</dbReference>
<dbReference type="Gene3D" id="3.90.550.10">
    <property type="entry name" value="Spore Coat Polysaccharide Biosynthesis Protein SpsA, Chain A"/>
    <property type="match status" value="1"/>
</dbReference>
<keyword evidence="12" id="KW-1185">Reference proteome</keyword>
<evidence type="ECO:0000256" key="5">
    <source>
        <dbReference type="ARBA" id="ARBA00022695"/>
    </source>
</evidence>
<comment type="similarity">
    <text evidence="2">Belongs to the glucose-1-phosphate thymidylyltransferase family.</text>
</comment>
<evidence type="ECO:0000256" key="7">
    <source>
        <dbReference type="ARBA" id="ARBA00022842"/>
    </source>
</evidence>
<evidence type="ECO:0000256" key="6">
    <source>
        <dbReference type="ARBA" id="ARBA00022723"/>
    </source>
</evidence>
<proteinExistence type="inferred from homology"/>
<keyword evidence="4 11" id="KW-0808">Transferase</keyword>
<protein>
    <recommendedName>
        <fullName evidence="3">glucose-1-phosphate thymidylyltransferase</fullName>
        <ecNumber evidence="3">2.7.7.24</ecNumber>
    </recommendedName>
</protein>
<dbReference type="AlphaFoldDB" id="A0A7X6I9T3"/>
<feature type="region of interest" description="Disordered" evidence="9">
    <location>
        <begin position="244"/>
        <end position="267"/>
    </location>
</feature>
<gene>
    <name evidence="11" type="ORF">MNODULE_03535</name>
</gene>
<dbReference type="PANTHER" id="PTHR43532">
    <property type="entry name" value="GLUCOSE-1-PHOSPHATE THYMIDYLYLTRANSFERASE"/>
    <property type="match status" value="1"/>
</dbReference>
<evidence type="ECO:0000256" key="1">
    <source>
        <dbReference type="ARBA" id="ARBA00001946"/>
    </source>
</evidence>
<dbReference type="Proteomes" id="UP000534783">
    <property type="component" value="Unassembled WGS sequence"/>
</dbReference>
<dbReference type="RefSeq" id="WP_168058099.1">
    <property type="nucleotide sequence ID" value="NZ_VTOW01000001.1"/>
</dbReference>
<dbReference type="InterPro" id="IPR005835">
    <property type="entry name" value="NTP_transferase_dom"/>
</dbReference>
<dbReference type="EMBL" id="VTOW01000001">
    <property type="protein sequence ID" value="NKE69818.1"/>
    <property type="molecule type" value="Genomic_DNA"/>
</dbReference>
<dbReference type="EC" id="2.7.7.24" evidence="3"/>
<dbReference type="InterPro" id="IPR029044">
    <property type="entry name" value="Nucleotide-diphossugar_trans"/>
</dbReference>
<sequence length="267" mass="29254">MWGIIPAAGVGSRIQPLAFSKELLPVGSRLDGEVERPRAVSEYLIERMILAGADKICLIISPGKSDILEYYGGRVSSAHLCYTVQPRPAGLCDAIFSALPLIHPEEPVLVGLPDTIWFPETGLARLPAEGLSFLLFPVARPEFFDAVVTDGAGAVLKIEVKQPKPSTHWIWGAFRLPGGVLRDLFELWCARDRRDEYIGTLVNAYIERGGAVRGVPAGEAYVDVGTIHGYREAIKLLSARGAERMRPGLRQRPQKSDPTETDSRRVA</sequence>
<keyword evidence="6" id="KW-0479">Metal-binding</keyword>
<evidence type="ECO:0000256" key="9">
    <source>
        <dbReference type="SAM" id="MobiDB-lite"/>
    </source>
</evidence>
<evidence type="ECO:0000313" key="12">
    <source>
        <dbReference type="Proteomes" id="UP000534783"/>
    </source>
</evidence>
<evidence type="ECO:0000259" key="10">
    <source>
        <dbReference type="Pfam" id="PF00483"/>
    </source>
</evidence>
<comment type="caution">
    <text evidence="11">The sequence shown here is derived from an EMBL/GenBank/DDBJ whole genome shotgun (WGS) entry which is preliminary data.</text>
</comment>
<comment type="catalytic activity">
    <reaction evidence="8">
        <text>dTTP + alpha-D-glucose 1-phosphate + H(+) = dTDP-alpha-D-glucose + diphosphate</text>
        <dbReference type="Rhea" id="RHEA:15225"/>
        <dbReference type="ChEBI" id="CHEBI:15378"/>
        <dbReference type="ChEBI" id="CHEBI:33019"/>
        <dbReference type="ChEBI" id="CHEBI:37568"/>
        <dbReference type="ChEBI" id="CHEBI:57477"/>
        <dbReference type="ChEBI" id="CHEBI:58601"/>
        <dbReference type="EC" id="2.7.7.24"/>
    </reaction>
</comment>